<dbReference type="GO" id="GO:0016788">
    <property type="term" value="F:hydrolase activity, acting on ester bonds"/>
    <property type="evidence" value="ECO:0007669"/>
    <property type="project" value="InterPro"/>
</dbReference>
<dbReference type="Gene3D" id="3.40.50.1110">
    <property type="entry name" value="SGNH hydrolase"/>
    <property type="match status" value="1"/>
</dbReference>
<dbReference type="STRING" id="79200.A0A166CWH0"/>
<keyword evidence="2 5" id="KW-0732">Signal</keyword>
<evidence type="ECO:0000313" key="7">
    <source>
        <dbReference type="EMBL" id="WOG86697.1"/>
    </source>
</evidence>
<dbReference type="OrthoDB" id="1600564at2759"/>
<name>A0A166CWH0_DAUCS</name>
<dbReference type="InterPro" id="IPR035669">
    <property type="entry name" value="SGNH_plant_lipase-like"/>
</dbReference>
<keyword evidence="3" id="KW-0378">Hydrolase</keyword>
<dbReference type="Proteomes" id="UP000077755">
    <property type="component" value="Chromosome 2"/>
</dbReference>
<dbReference type="EMBL" id="LNRQ01000002">
    <property type="protein sequence ID" value="KZN04430.1"/>
    <property type="molecule type" value="Genomic_DNA"/>
</dbReference>
<feature type="chain" id="PRO_5007871880" description="Alpha-L-fucosidase" evidence="5">
    <location>
        <begin position="26"/>
        <end position="388"/>
    </location>
</feature>
<dbReference type="InterPro" id="IPR001087">
    <property type="entry name" value="GDSL"/>
</dbReference>
<reference evidence="7" key="2">
    <citation type="submission" date="2022-03" db="EMBL/GenBank/DDBJ databases">
        <title>Draft title - Genomic analysis of global carrot germplasm unveils the trajectory of domestication and the origin of high carotenoid orange carrot.</title>
        <authorList>
            <person name="Iorizzo M."/>
            <person name="Ellison S."/>
            <person name="Senalik D."/>
            <person name="Macko-Podgorni A."/>
            <person name="Grzebelus D."/>
            <person name="Bostan H."/>
            <person name="Rolling W."/>
            <person name="Curaba J."/>
            <person name="Simon P."/>
        </authorList>
    </citation>
    <scope>NUCLEOTIDE SEQUENCE</scope>
    <source>
        <tissue evidence="7">Leaf</tissue>
    </source>
</reference>
<organism evidence="6">
    <name type="scientific">Daucus carota subsp. sativus</name>
    <name type="common">Carrot</name>
    <dbReference type="NCBI Taxonomy" id="79200"/>
    <lineage>
        <taxon>Eukaryota</taxon>
        <taxon>Viridiplantae</taxon>
        <taxon>Streptophyta</taxon>
        <taxon>Embryophyta</taxon>
        <taxon>Tracheophyta</taxon>
        <taxon>Spermatophyta</taxon>
        <taxon>Magnoliopsida</taxon>
        <taxon>eudicotyledons</taxon>
        <taxon>Gunneridae</taxon>
        <taxon>Pentapetalae</taxon>
        <taxon>asterids</taxon>
        <taxon>campanulids</taxon>
        <taxon>Apiales</taxon>
        <taxon>Apiaceae</taxon>
        <taxon>Apioideae</taxon>
        <taxon>Scandiceae</taxon>
        <taxon>Daucinae</taxon>
        <taxon>Daucus</taxon>
        <taxon>Daucus sect. Daucus</taxon>
    </lineage>
</organism>
<sequence>MGKFSVFSVFLVSILVAHCTSQVSAADTCKFPAIFNFGDANSDTGAFAAWFFGNPPFFGQSFFGGSAGRVSDGRLLIDFMATKLGLPFLHPYMDSLGADFAHGANFAEILSTIALPPANNIIPGVRPPRGLNPINLDIQVAQFAQFINRSQTIRQRGGVFKKFMPKAKYFSQALYTIDMGQIDITQLFLNNKTDEEIKAAVPALIASLSSNIKIIYSLGARSFWIHNLGPNGCLPILLTLAPVPDSQLDSAGCAKRYNDLTQYFNTELKKGVDQLRKDLPLAAFTYVDVYTAKYSLYQEPAKYGFTHPLETCCGFGGRYNYGEFSLCGSTITVNGTQRTVGPCANPAEYINYEGQTYTQAADQITFNKIASGKLSDPPNSLKKACRRA</sequence>
<evidence type="ECO:0000313" key="6">
    <source>
        <dbReference type="EMBL" id="KZN04430.1"/>
    </source>
</evidence>
<dbReference type="KEGG" id="dcr:108206274"/>
<evidence type="ECO:0000256" key="4">
    <source>
        <dbReference type="ARBA" id="ARBA00023180"/>
    </source>
</evidence>
<dbReference type="CDD" id="cd01837">
    <property type="entry name" value="SGNH_plant_lipase_like"/>
    <property type="match status" value="1"/>
</dbReference>
<dbReference type="OMA" id="ADSCKRP"/>
<dbReference type="InterPro" id="IPR036514">
    <property type="entry name" value="SGNH_hydro_sf"/>
</dbReference>
<proteinExistence type="inferred from homology"/>
<evidence type="ECO:0000256" key="3">
    <source>
        <dbReference type="ARBA" id="ARBA00022801"/>
    </source>
</evidence>
<dbReference type="PANTHER" id="PTHR22835:SF292">
    <property type="entry name" value="ESTERASE-LIKE ISOFORM X1"/>
    <property type="match status" value="1"/>
</dbReference>
<accession>A0A166CWH0</accession>
<dbReference type="AlphaFoldDB" id="A0A166CWH0"/>
<evidence type="ECO:0000256" key="1">
    <source>
        <dbReference type="ARBA" id="ARBA00008668"/>
    </source>
</evidence>
<dbReference type="PANTHER" id="PTHR22835">
    <property type="entry name" value="ZINC FINGER FYVE DOMAIN CONTAINING PROTEIN"/>
    <property type="match status" value="1"/>
</dbReference>
<comment type="similarity">
    <text evidence="1">Belongs to the 'GDSL' lipolytic enzyme family.</text>
</comment>
<feature type="signal peptide" evidence="5">
    <location>
        <begin position="1"/>
        <end position="25"/>
    </location>
</feature>
<dbReference type="Pfam" id="PF00657">
    <property type="entry name" value="Lipase_GDSL"/>
    <property type="match status" value="1"/>
</dbReference>
<keyword evidence="8" id="KW-1185">Reference proteome</keyword>
<reference evidence="6" key="1">
    <citation type="journal article" date="2016" name="Nat. Genet.">
        <title>A high-quality carrot genome assembly provides new insights into carotenoid accumulation and asterid genome evolution.</title>
        <authorList>
            <person name="Iorizzo M."/>
            <person name="Ellison S."/>
            <person name="Senalik D."/>
            <person name="Zeng P."/>
            <person name="Satapoomin P."/>
            <person name="Huang J."/>
            <person name="Bowman M."/>
            <person name="Iovene M."/>
            <person name="Sanseverino W."/>
            <person name="Cavagnaro P."/>
            <person name="Yildiz M."/>
            <person name="Macko-Podgorni A."/>
            <person name="Moranska E."/>
            <person name="Grzebelus E."/>
            <person name="Grzebelus D."/>
            <person name="Ashrafi H."/>
            <person name="Zheng Z."/>
            <person name="Cheng S."/>
            <person name="Spooner D."/>
            <person name="Van Deynze A."/>
            <person name="Simon P."/>
        </authorList>
    </citation>
    <scope>NUCLEOTIDE SEQUENCE [LARGE SCALE GENOMIC DNA]</scope>
    <source>
        <tissue evidence="6">Leaf</tissue>
    </source>
</reference>
<evidence type="ECO:0000256" key="5">
    <source>
        <dbReference type="SAM" id="SignalP"/>
    </source>
</evidence>
<dbReference type="EMBL" id="CP093344">
    <property type="protein sequence ID" value="WOG86697.1"/>
    <property type="molecule type" value="Genomic_DNA"/>
</dbReference>
<protein>
    <recommendedName>
        <fullName evidence="9">Alpha-L-fucosidase</fullName>
    </recommendedName>
</protein>
<dbReference type="Gramene" id="KZN04430">
    <property type="protein sequence ID" value="KZN04430"/>
    <property type="gene ID" value="DCAR_005267"/>
</dbReference>
<evidence type="ECO:0000313" key="8">
    <source>
        <dbReference type="Proteomes" id="UP000077755"/>
    </source>
</evidence>
<gene>
    <name evidence="6" type="ORF">DCAR_005267</name>
    <name evidence="7" type="ORF">DCAR_0205915</name>
</gene>
<keyword evidence="4" id="KW-0325">Glycoprotein</keyword>
<evidence type="ECO:0008006" key="9">
    <source>
        <dbReference type="Google" id="ProtNLM"/>
    </source>
</evidence>
<evidence type="ECO:0000256" key="2">
    <source>
        <dbReference type="ARBA" id="ARBA00022729"/>
    </source>
</evidence>